<dbReference type="PANTHER" id="PTHR41542">
    <property type="entry name" value="BLL5807 PROTEIN"/>
    <property type="match status" value="1"/>
</dbReference>
<evidence type="ECO:0000259" key="3">
    <source>
        <dbReference type="SMART" id="SM00978"/>
    </source>
</evidence>
<sequence length="284" mass="30893">MRWLLPFFTVFLMVGLAVPDAEARRMGGGKSFGAAPMHKSQPAQRQQAQQQAAPRNQQQNPAATSGASRWLGPLAGIAAGGLLASMLFGDGFQGLQIFDILIFGLLAFVLFKLFSRRNAPAMQRQPHPAGGPAGHPQQAPQTWTPAGGAAAPVAAAQPVTMDAPAWFDADSFLKGAEEHFFTLQRHWRDGDTAGMAEYLDPALLQQMIAARAEAPPSSNGFVEELEVRLEGIEQRDGRTIATVGFTGLDREFPQDEGERFDESWRLERADGENQPWVICGIRQN</sequence>
<dbReference type="PATRIC" id="fig|1461581.3.peg.1021"/>
<feature type="transmembrane region" description="Helical" evidence="2">
    <location>
        <begin position="95"/>
        <end position="114"/>
    </location>
</feature>
<keyword evidence="2" id="KW-0812">Transmembrane</keyword>
<dbReference type="SUPFAM" id="SSF54427">
    <property type="entry name" value="NTF2-like"/>
    <property type="match status" value="1"/>
</dbReference>
<dbReference type="InterPro" id="IPR032710">
    <property type="entry name" value="NTF2-like_dom_sf"/>
</dbReference>
<dbReference type="Pfam" id="PF04280">
    <property type="entry name" value="Tim44"/>
    <property type="match status" value="1"/>
</dbReference>
<proteinExistence type="predicted"/>
<dbReference type="SMART" id="SM00978">
    <property type="entry name" value="Tim44"/>
    <property type="match status" value="1"/>
</dbReference>
<dbReference type="EMBL" id="LM997413">
    <property type="protein sequence ID" value="CEA03213.1"/>
    <property type="molecule type" value="Genomic_DNA"/>
</dbReference>
<dbReference type="PANTHER" id="PTHR41542:SF1">
    <property type="entry name" value="BLL5807 PROTEIN"/>
    <property type="match status" value="1"/>
</dbReference>
<dbReference type="InterPro" id="IPR007379">
    <property type="entry name" value="Tim44-like_dom"/>
</dbReference>
<feature type="region of interest" description="Disordered" evidence="1">
    <location>
        <begin position="122"/>
        <end position="151"/>
    </location>
</feature>
<accession>A0A078M716</accession>
<protein>
    <submittedName>
        <fullName evidence="4">Import inner membrane translocase, subunit Tim44</fullName>
    </submittedName>
</protein>
<dbReference type="AlphaFoldDB" id="A0A078M716"/>
<evidence type="ECO:0000313" key="4">
    <source>
        <dbReference type="EMBL" id="CEA03213.1"/>
    </source>
</evidence>
<feature type="compositionally biased region" description="Low complexity" evidence="1">
    <location>
        <begin position="125"/>
        <end position="151"/>
    </location>
</feature>
<dbReference type="OrthoDB" id="5298777at2"/>
<keyword evidence="2" id="KW-0472">Membrane</keyword>
<feature type="region of interest" description="Disordered" evidence="1">
    <location>
        <begin position="28"/>
        <end position="67"/>
    </location>
</feature>
<organism evidence="4">
    <name type="scientific">Pseudomonas saudimassiliensis</name>
    <dbReference type="NCBI Taxonomy" id="1461581"/>
    <lineage>
        <taxon>Bacteria</taxon>
        <taxon>Pseudomonadati</taxon>
        <taxon>Pseudomonadota</taxon>
        <taxon>Gammaproteobacteria</taxon>
        <taxon>Pseudomonadales</taxon>
        <taxon>Pseudomonadaceae</taxon>
        <taxon>Pseudomonas</taxon>
    </lineage>
</organism>
<evidence type="ECO:0000256" key="2">
    <source>
        <dbReference type="SAM" id="Phobius"/>
    </source>
</evidence>
<gene>
    <name evidence="4" type="ORF">BN1049_01040</name>
</gene>
<feature type="compositionally biased region" description="Low complexity" evidence="1">
    <location>
        <begin position="41"/>
        <end position="63"/>
    </location>
</feature>
<evidence type="ECO:0000256" key="1">
    <source>
        <dbReference type="SAM" id="MobiDB-lite"/>
    </source>
</evidence>
<dbReference type="EMBL" id="LK391969">
    <property type="protein sequence ID" value="CEF26117.1"/>
    <property type="molecule type" value="Genomic_DNA"/>
</dbReference>
<keyword evidence="2" id="KW-1133">Transmembrane helix</keyword>
<name>A0A078M716_9PSED</name>
<dbReference type="RefSeq" id="WP_044498640.1">
    <property type="nucleotide sequence ID" value="NZ_LK391969.1"/>
</dbReference>
<reference evidence="4" key="1">
    <citation type="submission" date="2014-07" db="EMBL/GenBank/DDBJ databases">
        <authorList>
            <person name="Urmite Genomes Urmite Genomes"/>
        </authorList>
    </citation>
    <scope>NUCLEOTIDE SEQUENCE</scope>
    <source>
        <strain evidence="4">12M76_air</strain>
    </source>
</reference>
<feature type="domain" description="Tim44-like" evidence="3">
    <location>
        <begin position="153"/>
        <end position="283"/>
    </location>
</feature>